<evidence type="ECO:0000313" key="1">
    <source>
        <dbReference type="EMBL" id="RKP55569.1"/>
    </source>
</evidence>
<reference evidence="1 2" key="1">
    <citation type="submission" date="2018-10" db="EMBL/GenBank/DDBJ databases">
        <title>Cohnella sp. M2MS4P-1, whole genome shotgun sequence.</title>
        <authorList>
            <person name="Tuo L."/>
        </authorList>
    </citation>
    <scope>NUCLEOTIDE SEQUENCE [LARGE SCALE GENOMIC DNA]</scope>
    <source>
        <strain evidence="1 2">M2MS4P-1</strain>
    </source>
</reference>
<evidence type="ECO:0000313" key="2">
    <source>
        <dbReference type="Proteomes" id="UP000282076"/>
    </source>
</evidence>
<name>A0A494XZZ8_9BACL</name>
<gene>
    <name evidence="1" type="ORF">D7Z26_10325</name>
</gene>
<dbReference type="EMBL" id="RBZM01000004">
    <property type="protein sequence ID" value="RKP55569.1"/>
    <property type="molecule type" value="Genomic_DNA"/>
</dbReference>
<proteinExistence type="predicted"/>
<dbReference type="OrthoDB" id="573695at2"/>
<dbReference type="AlphaFoldDB" id="A0A494XZZ8"/>
<keyword evidence="2" id="KW-1185">Reference proteome</keyword>
<protein>
    <submittedName>
        <fullName evidence="1">Uncharacterized protein</fullName>
    </submittedName>
</protein>
<comment type="caution">
    <text evidence="1">The sequence shown here is derived from an EMBL/GenBank/DDBJ whole genome shotgun (WGS) entry which is preliminary data.</text>
</comment>
<sequence>MTSLNDLFKDKPTKLWNQRMIDYGDDLFNEERLFMCDKVLDDYLNNLLLLQPTKNQVKIMKAVEGIVIAINELNDENDYFIETMEREELAEFIDKAARLTGLEIEDGQDITEEWREW</sequence>
<organism evidence="1 2">
    <name type="scientific">Cohnella endophytica</name>
    <dbReference type="NCBI Taxonomy" id="2419778"/>
    <lineage>
        <taxon>Bacteria</taxon>
        <taxon>Bacillati</taxon>
        <taxon>Bacillota</taxon>
        <taxon>Bacilli</taxon>
        <taxon>Bacillales</taxon>
        <taxon>Paenibacillaceae</taxon>
        <taxon>Cohnella</taxon>
    </lineage>
</organism>
<accession>A0A494XZZ8</accession>
<dbReference type="Proteomes" id="UP000282076">
    <property type="component" value="Unassembled WGS sequence"/>
</dbReference>
<dbReference type="RefSeq" id="WP_120976438.1">
    <property type="nucleotide sequence ID" value="NZ_RBZM01000004.1"/>
</dbReference>